<evidence type="ECO:0000313" key="8">
    <source>
        <dbReference type="EMBL" id="KAF8408783.1"/>
    </source>
</evidence>
<dbReference type="GO" id="GO:0006351">
    <property type="term" value="P:DNA-templated transcription"/>
    <property type="evidence" value="ECO:0007669"/>
    <property type="project" value="InterPro"/>
</dbReference>
<dbReference type="GO" id="GO:0009742">
    <property type="term" value="P:brassinosteroid mediated signaling pathway"/>
    <property type="evidence" value="ECO:0007669"/>
    <property type="project" value="UniProtKB-UniRule"/>
</dbReference>
<evidence type="ECO:0000256" key="4">
    <source>
        <dbReference type="ARBA" id="ARBA00023163"/>
    </source>
</evidence>
<evidence type="ECO:0000256" key="1">
    <source>
        <dbReference type="ARBA" id="ARBA00005909"/>
    </source>
</evidence>
<name>A0A835DLS5_TETSI</name>
<dbReference type="EMBL" id="JABCRI010000003">
    <property type="protein sequence ID" value="KAF8408783.1"/>
    <property type="molecule type" value="Genomic_DNA"/>
</dbReference>
<dbReference type="InterPro" id="IPR033264">
    <property type="entry name" value="BZR"/>
</dbReference>
<keyword evidence="4 5" id="KW-0804">Transcription</keyword>
<keyword evidence="2 5" id="KW-0805">Transcription regulation</keyword>
<dbReference type="GO" id="GO:0003700">
    <property type="term" value="F:DNA-binding transcription factor activity"/>
    <property type="evidence" value="ECO:0007669"/>
    <property type="project" value="UniProtKB-UniRule"/>
</dbReference>
<evidence type="ECO:0000259" key="7">
    <source>
        <dbReference type="Pfam" id="PF05687"/>
    </source>
</evidence>
<evidence type="ECO:0000256" key="2">
    <source>
        <dbReference type="ARBA" id="ARBA00023015"/>
    </source>
</evidence>
<comment type="subcellular location">
    <subcellularLocation>
        <location evidence="5">Nucleus</location>
    </subcellularLocation>
</comment>
<evidence type="ECO:0000256" key="6">
    <source>
        <dbReference type="SAM" id="MobiDB-lite"/>
    </source>
</evidence>
<keyword evidence="3 5" id="KW-0238">DNA-binding</keyword>
<dbReference type="GO" id="GO:0003677">
    <property type="term" value="F:DNA binding"/>
    <property type="evidence" value="ECO:0007669"/>
    <property type="project" value="UniProtKB-UniRule"/>
</dbReference>
<reference evidence="8 9" key="1">
    <citation type="submission" date="2020-04" db="EMBL/GenBank/DDBJ databases">
        <title>Plant Genome Project.</title>
        <authorList>
            <person name="Zhang R.-G."/>
        </authorList>
    </citation>
    <scope>NUCLEOTIDE SEQUENCE [LARGE SCALE GENOMIC DNA]</scope>
    <source>
        <strain evidence="8">YNK0</strain>
        <tissue evidence="8">Leaf</tissue>
    </source>
</reference>
<evidence type="ECO:0000256" key="5">
    <source>
        <dbReference type="RuleBase" id="RU369040"/>
    </source>
</evidence>
<evidence type="ECO:0000256" key="3">
    <source>
        <dbReference type="ARBA" id="ARBA00023125"/>
    </source>
</evidence>
<comment type="function">
    <text evidence="5">Functions in brassinosteroid signaling. May function as transcriptional repressor.</text>
</comment>
<dbReference type="PANTHER" id="PTHR31506:SF4">
    <property type="entry name" value="BES1_BZR1 PLANT TRANSCRIPTION FACTOR N-TERMINAL DOMAIN-CONTAINING PROTEIN"/>
    <property type="match status" value="1"/>
</dbReference>
<dbReference type="Proteomes" id="UP000655225">
    <property type="component" value="Unassembled WGS sequence"/>
</dbReference>
<proteinExistence type="inferred from homology"/>
<feature type="compositionally biased region" description="Low complexity" evidence="6">
    <location>
        <begin position="206"/>
        <end position="220"/>
    </location>
</feature>
<dbReference type="GO" id="GO:0005634">
    <property type="term" value="C:nucleus"/>
    <property type="evidence" value="ECO:0007669"/>
    <property type="project" value="UniProtKB-SubCell"/>
</dbReference>
<dbReference type="PANTHER" id="PTHR31506">
    <property type="entry name" value="BES1/BZR1 HOMOLOG PROTEIN 3-RELATED"/>
    <property type="match status" value="1"/>
</dbReference>
<comment type="caution">
    <text evidence="8">The sequence shown here is derived from an EMBL/GenBank/DDBJ whole genome shotgun (WGS) entry which is preliminary data.</text>
</comment>
<accession>A0A835DLS5</accession>
<feature type="compositionally biased region" description="Polar residues" evidence="6">
    <location>
        <begin position="223"/>
        <end position="232"/>
    </location>
</feature>
<dbReference type="OrthoDB" id="1907033at2759"/>
<evidence type="ECO:0000313" key="9">
    <source>
        <dbReference type="Proteomes" id="UP000655225"/>
    </source>
</evidence>
<protein>
    <recommendedName>
        <fullName evidence="5">Protein BZR1 homolog</fullName>
    </recommendedName>
    <alternativeName>
        <fullName evidence="5">Protein BRASSINAZOLE-RESISTANT 1 homolog</fullName>
    </alternativeName>
</protein>
<organism evidence="8 9">
    <name type="scientific">Tetracentron sinense</name>
    <name type="common">Spur-leaf</name>
    <dbReference type="NCBI Taxonomy" id="13715"/>
    <lineage>
        <taxon>Eukaryota</taxon>
        <taxon>Viridiplantae</taxon>
        <taxon>Streptophyta</taxon>
        <taxon>Embryophyta</taxon>
        <taxon>Tracheophyta</taxon>
        <taxon>Spermatophyta</taxon>
        <taxon>Magnoliopsida</taxon>
        <taxon>Trochodendrales</taxon>
        <taxon>Trochodendraceae</taxon>
        <taxon>Tetracentron</taxon>
    </lineage>
</organism>
<gene>
    <name evidence="8" type="ORF">HHK36_004852</name>
</gene>
<dbReference type="AlphaFoldDB" id="A0A835DLS5"/>
<sequence length="238" mass="25417">MKETPSGVTTEERVVVMGRSASEKERTKMRERQRRSITTKIFNGLRKNGGYNLPPRADINDVLRELAREAGWVVEPDGTTYRSSSSITPTNLSHSHLHSCCVAGKSSNTPTPTSSFCGAGGGDCSTTASPHHFALSDSAPGPGPGGGGVQVGPTSMYFSAGDFGVGASSSRDLRTDRDLPLAMYFGMPYGGFGGGLHHNSSGGNMLQYQQQQQQQQLYFQEARASNQNTPVGSPQRRA</sequence>
<dbReference type="OMA" id="PLAFYMY"/>
<dbReference type="Pfam" id="PF05687">
    <property type="entry name" value="BES1_N"/>
    <property type="match status" value="1"/>
</dbReference>
<feature type="region of interest" description="Disordered" evidence="6">
    <location>
        <begin position="206"/>
        <end position="238"/>
    </location>
</feature>
<keyword evidence="5" id="KW-1070">Brassinosteroid signaling pathway</keyword>
<keyword evidence="9" id="KW-1185">Reference proteome</keyword>
<dbReference type="InterPro" id="IPR008540">
    <property type="entry name" value="BES1_N"/>
</dbReference>
<feature type="domain" description="BES1/BZR1 plant transcription factor N-terminal" evidence="7">
    <location>
        <begin position="20"/>
        <end position="114"/>
    </location>
</feature>
<comment type="similarity">
    <text evidence="1 5">Belongs to the BZR/LAT61 family.</text>
</comment>